<evidence type="ECO:0000256" key="1">
    <source>
        <dbReference type="ARBA" id="ARBA00022603"/>
    </source>
</evidence>
<evidence type="ECO:0000256" key="4">
    <source>
        <dbReference type="PIRSR" id="PIRSR005739-1"/>
    </source>
</evidence>
<evidence type="ECO:0000313" key="8">
    <source>
        <dbReference type="Proteomes" id="UP000292564"/>
    </source>
</evidence>
<dbReference type="PIRSF" id="PIRSF005739">
    <property type="entry name" value="O-mtase"/>
    <property type="match status" value="1"/>
</dbReference>
<dbReference type="InterPro" id="IPR036390">
    <property type="entry name" value="WH_DNA-bd_sf"/>
</dbReference>
<dbReference type="InterPro" id="IPR016461">
    <property type="entry name" value="COMT-like"/>
</dbReference>
<dbReference type="OrthoDB" id="3804952at2"/>
<dbReference type="EMBL" id="SHKY01000001">
    <property type="protein sequence ID" value="RZU53310.1"/>
    <property type="molecule type" value="Genomic_DNA"/>
</dbReference>
<dbReference type="InterPro" id="IPR001077">
    <property type="entry name" value="COMT_C"/>
</dbReference>
<dbReference type="Gene3D" id="1.10.10.10">
    <property type="entry name" value="Winged helix-like DNA-binding domain superfamily/Winged helix DNA-binding domain"/>
    <property type="match status" value="1"/>
</dbReference>
<name>A0A4Q7ZQC7_9ACTN</name>
<evidence type="ECO:0000259" key="5">
    <source>
        <dbReference type="Pfam" id="PF00891"/>
    </source>
</evidence>
<dbReference type="PANTHER" id="PTHR43712:SF2">
    <property type="entry name" value="O-METHYLTRANSFERASE CICE"/>
    <property type="match status" value="1"/>
</dbReference>
<dbReference type="InterPro" id="IPR036388">
    <property type="entry name" value="WH-like_DNA-bd_sf"/>
</dbReference>
<feature type="domain" description="O-methyltransferase C-terminal" evidence="5">
    <location>
        <begin position="119"/>
        <end position="318"/>
    </location>
</feature>
<feature type="domain" description="O-methyltransferase dimerisation" evidence="6">
    <location>
        <begin position="20"/>
        <end position="90"/>
    </location>
</feature>
<dbReference type="AlphaFoldDB" id="A0A4Q7ZQC7"/>
<dbReference type="Pfam" id="PF00891">
    <property type="entry name" value="Methyltransf_2"/>
    <property type="match status" value="1"/>
</dbReference>
<dbReference type="Pfam" id="PF08100">
    <property type="entry name" value="Dimerisation"/>
    <property type="match status" value="1"/>
</dbReference>
<dbReference type="Proteomes" id="UP000292564">
    <property type="component" value="Unassembled WGS sequence"/>
</dbReference>
<keyword evidence="8" id="KW-1185">Reference proteome</keyword>
<keyword evidence="2 7" id="KW-0808">Transferase</keyword>
<evidence type="ECO:0000256" key="2">
    <source>
        <dbReference type="ARBA" id="ARBA00022679"/>
    </source>
</evidence>
<dbReference type="RefSeq" id="WP_130511805.1">
    <property type="nucleotide sequence ID" value="NZ_SHKY01000001.1"/>
</dbReference>
<organism evidence="7 8">
    <name type="scientific">Krasilnikovia cinnamomea</name>
    <dbReference type="NCBI Taxonomy" id="349313"/>
    <lineage>
        <taxon>Bacteria</taxon>
        <taxon>Bacillati</taxon>
        <taxon>Actinomycetota</taxon>
        <taxon>Actinomycetes</taxon>
        <taxon>Micromonosporales</taxon>
        <taxon>Micromonosporaceae</taxon>
        <taxon>Krasilnikovia</taxon>
    </lineage>
</organism>
<dbReference type="InterPro" id="IPR029063">
    <property type="entry name" value="SAM-dependent_MTases_sf"/>
</dbReference>
<feature type="active site" description="Proton acceptor" evidence="4">
    <location>
        <position position="248"/>
    </location>
</feature>
<comment type="caution">
    <text evidence="7">The sequence shown here is derived from an EMBL/GenBank/DDBJ whole genome shotgun (WGS) entry which is preliminary data.</text>
</comment>
<proteinExistence type="predicted"/>
<keyword evidence="1 7" id="KW-0489">Methyltransferase</keyword>
<dbReference type="PANTHER" id="PTHR43712">
    <property type="entry name" value="PUTATIVE (AFU_ORTHOLOGUE AFUA_4G14580)-RELATED"/>
    <property type="match status" value="1"/>
</dbReference>
<dbReference type="PROSITE" id="PS51683">
    <property type="entry name" value="SAM_OMT_II"/>
    <property type="match status" value="1"/>
</dbReference>
<dbReference type="InterPro" id="IPR012967">
    <property type="entry name" value="COMT_dimerisation"/>
</dbReference>
<dbReference type="Gene3D" id="3.40.50.150">
    <property type="entry name" value="Vaccinia Virus protein VP39"/>
    <property type="match status" value="1"/>
</dbReference>
<dbReference type="SUPFAM" id="SSF53335">
    <property type="entry name" value="S-adenosyl-L-methionine-dependent methyltransferases"/>
    <property type="match status" value="1"/>
</dbReference>
<sequence length="344" mass="37036">MDDQRNDRDAGLQLLRMAEALGAAQAIQLAVEVGLADRLGDGPRTVDALARDTETQADALRRLLRTLAGFGLCTETEPGRFNLTEVGQRLRTNHPQSLRSWVGFQAMLTDVYAAAAYSIRTAEPTYQRVHGAPIFEDLARHDERGRLFHAAMAEHSRLMGGALATGYDLGDARLIVDVGGGDGSLLAVLLEAFPDADGLVYDLPEVADIARKRLAAEGLSTRCTAVGGDFLAGVPSGGDLYLMKGILHNWADADARTLLRNCRSAMGPDSRLLMIEAVVPEGDAFHPSKLLDLAMLIVYGGRERTLTEHRRLLTEAGLRFTRVVEAAAPLSVIEAVPADGSGQR</sequence>
<gene>
    <name evidence="7" type="ORF">EV385_5227</name>
</gene>
<protein>
    <submittedName>
        <fullName evidence="7">O-methyltransferase</fullName>
    </submittedName>
</protein>
<keyword evidence="3" id="KW-0949">S-adenosyl-L-methionine</keyword>
<accession>A0A4Q7ZQC7</accession>
<evidence type="ECO:0000313" key="7">
    <source>
        <dbReference type="EMBL" id="RZU53310.1"/>
    </source>
</evidence>
<evidence type="ECO:0000256" key="3">
    <source>
        <dbReference type="ARBA" id="ARBA00022691"/>
    </source>
</evidence>
<dbReference type="SUPFAM" id="SSF46785">
    <property type="entry name" value="Winged helix' DNA-binding domain"/>
    <property type="match status" value="1"/>
</dbReference>
<evidence type="ECO:0000259" key="6">
    <source>
        <dbReference type="Pfam" id="PF08100"/>
    </source>
</evidence>
<dbReference type="GO" id="GO:0008171">
    <property type="term" value="F:O-methyltransferase activity"/>
    <property type="evidence" value="ECO:0007669"/>
    <property type="project" value="InterPro"/>
</dbReference>
<dbReference type="GO" id="GO:0046983">
    <property type="term" value="F:protein dimerization activity"/>
    <property type="evidence" value="ECO:0007669"/>
    <property type="project" value="InterPro"/>
</dbReference>
<reference evidence="7 8" key="1">
    <citation type="submission" date="2019-02" db="EMBL/GenBank/DDBJ databases">
        <title>Sequencing the genomes of 1000 actinobacteria strains.</title>
        <authorList>
            <person name="Klenk H.-P."/>
        </authorList>
    </citation>
    <scope>NUCLEOTIDE SEQUENCE [LARGE SCALE GENOMIC DNA]</scope>
    <source>
        <strain evidence="7 8">DSM 45162</strain>
    </source>
</reference>
<dbReference type="Gene3D" id="1.10.287.1350">
    <property type="match status" value="1"/>
</dbReference>
<dbReference type="GO" id="GO:0032259">
    <property type="term" value="P:methylation"/>
    <property type="evidence" value="ECO:0007669"/>
    <property type="project" value="UniProtKB-KW"/>
</dbReference>